<proteinExistence type="predicted"/>
<sequence>MPFHHLLPAVGAAGDADIDGRSTDVPSSLRLQLIVRAALGAAVSVVTWNCQALFAADPLRHRRKAQHVNRLMRTHDVGLWTETHGTQGSCDVWRNPPGCTSWWSPGHVAGSAGVGITVKNSFLRQFTDSPRWKIILRGRAAVLQLRGPGGALDLVVTYFHTGAAMAQHDIDAAGLLHLHRAPTAAELREALRRRLAQQITHQDAALTILGGDFNYVAEVADRRCATTAVATGGRDRGEQASWQRQLALPHGLHELHQPDMSYASPTSRSGDDRLYCKQAATESLDRAMTCVALDWCPKLSRHRAISYRREVPRRTQGDHAPLPDQVIEHPEWPRLVALAWQDLLKDDPGGSSLKQLALLKAAMRRAARSLNYTFGSSADALTHEDKQGMTMKFLRSSERGSATGISQCILRYPVPTDLVDNPYDFSLGHGRRLRLVRQHSVELARSRAIDEFSQLHNDLHDLTPDQAARRRQRNHRLLTRLAPGRGCSHYAVRDHAGHVSTDPSHVTKALEDHWAGVFSRKDTDRRLRQEWLADEAAHFRPADRRHVPGGVAPFECFQQAIAHTKKSSPGPDGIPFRAWQRLGTFAARALYDAFLSMVSPGGLDSMEMDWNDFSESSMVILPKKPTAANSQGLEFFSIQRAYADDLAMTLAHGTRGAPVLERAFDECERLAGLRLRRGKTVWAPLSLALVAVARASLQAAAPTWGEFAVRRRAAYLGFEVGRERGELSWAKPLEKYIERARTWRAIGGGMFLTMLAYRI</sequence>
<dbReference type="Gene3D" id="3.60.10.10">
    <property type="entry name" value="Endonuclease/exonuclease/phosphatase"/>
    <property type="match status" value="1"/>
</dbReference>
<comment type="caution">
    <text evidence="1">The sequence shown here is derived from an EMBL/GenBank/DDBJ whole genome shotgun (WGS) entry which is preliminary data.</text>
</comment>
<organism evidence="1 2">
    <name type="scientific">Prorocentrum cordatum</name>
    <dbReference type="NCBI Taxonomy" id="2364126"/>
    <lineage>
        <taxon>Eukaryota</taxon>
        <taxon>Sar</taxon>
        <taxon>Alveolata</taxon>
        <taxon>Dinophyceae</taxon>
        <taxon>Prorocentrales</taxon>
        <taxon>Prorocentraceae</taxon>
        <taxon>Prorocentrum</taxon>
    </lineage>
</organism>
<name>A0ABN9TZA4_9DINO</name>
<evidence type="ECO:0000313" key="2">
    <source>
        <dbReference type="Proteomes" id="UP001189429"/>
    </source>
</evidence>
<accession>A0ABN9TZA4</accession>
<keyword evidence="2" id="KW-1185">Reference proteome</keyword>
<gene>
    <name evidence="1" type="ORF">PCOR1329_LOCUS43804</name>
</gene>
<evidence type="ECO:0000313" key="1">
    <source>
        <dbReference type="EMBL" id="CAK0851716.1"/>
    </source>
</evidence>
<evidence type="ECO:0008006" key="3">
    <source>
        <dbReference type="Google" id="ProtNLM"/>
    </source>
</evidence>
<dbReference type="Proteomes" id="UP001189429">
    <property type="component" value="Unassembled WGS sequence"/>
</dbReference>
<dbReference type="SUPFAM" id="SSF56219">
    <property type="entry name" value="DNase I-like"/>
    <property type="match status" value="1"/>
</dbReference>
<protein>
    <recommendedName>
        <fullName evidence="3">Endonuclease/exonuclease/phosphatase domain-containing protein</fullName>
    </recommendedName>
</protein>
<reference evidence="1" key="1">
    <citation type="submission" date="2023-10" db="EMBL/GenBank/DDBJ databases">
        <authorList>
            <person name="Chen Y."/>
            <person name="Shah S."/>
            <person name="Dougan E. K."/>
            <person name="Thang M."/>
            <person name="Chan C."/>
        </authorList>
    </citation>
    <scope>NUCLEOTIDE SEQUENCE [LARGE SCALE GENOMIC DNA]</scope>
</reference>
<dbReference type="InterPro" id="IPR036691">
    <property type="entry name" value="Endo/exonu/phosph_ase_sf"/>
</dbReference>
<dbReference type="EMBL" id="CAUYUJ010015267">
    <property type="protein sequence ID" value="CAK0851716.1"/>
    <property type="molecule type" value="Genomic_DNA"/>
</dbReference>